<dbReference type="Proteomes" id="UP001620626">
    <property type="component" value="Unassembled WGS sequence"/>
</dbReference>
<gene>
    <name evidence="4" type="ORF">niasHT_011614</name>
</gene>
<proteinExistence type="predicted"/>
<evidence type="ECO:0000256" key="1">
    <source>
        <dbReference type="SAM" id="SignalP"/>
    </source>
</evidence>
<comment type="caution">
    <text evidence="4">The sequence shown here is derived from an EMBL/GenBank/DDBJ whole genome shotgun (WGS) entry which is preliminary data.</text>
</comment>
<dbReference type="InterPro" id="IPR000210">
    <property type="entry name" value="BTB/POZ_dom"/>
</dbReference>
<evidence type="ECO:0000313" key="5">
    <source>
        <dbReference type="Proteomes" id="UP001620626"/>
    </source>
</evidence>
<evidence type="ECO:0000259" key="2">
    <source>
        <dbReference type="PROSITE" id="PS50097"/>
    </source>
</evidence>
<evidence type="ECO:0000313" key="4">
    <source>
        <dbReference type="EMBL" id="KAL3114485.1"/>
    </source>
</evidence>
<evidence type="ECO:0008006" key="6">
    <source>
        <dbReference type="Google" id="ProtNLM"/>
    </source>
</evidence>
<keyword evidence="1" id="KW-0732">Signal</keyword>
<evidence type="ECO:0000259" key="3">
    <source>
        <dbReference type="PROSITE" id="PS50144"/>
    </source>
</evidence>
<keyword evidence="5" id="KW-1185">Reference proteome</keyword>
<dbReference type="InterPro" id="IPR011333">
    <property type="entry name" value="SKP1/BTB/POZ_sf"/>
</dbReference>
<dbReference type="PANTHER" id="PTHR45774:SF3">
    <property type="entry name" value="BTB (POZ) DOMAIN-CONTAINING 2B-RELATED"/>
    <property type="match status" value="1"/>
</dbReference>
<dbReference type="SMART" id="SM00225">
    <property type="entry name" value="BTB"/>
    <property type="match status" value="1"/>
</dbReference>
<dbReference type="PROSITE" id="PS50097">
    <property type="entry name" value="BTB"/>
    <property type="match status" value="1"/>
</dbReference>
<accession>A0ABD2LGY9</accession>
<dbReference type="SUPFAM" id="SSF49599">
    <property type="entry name" value="TRAF domain-like"/>
    <property type="match status" value="1"/>
</dbReference>
<dbReference type="AlphaFoldDB" id="A0ABD2LGY9"/>
<dbReference type="Gene3D" id="2.60.210.10">
    <property type="entry name" value="Apoptosis, Tumor Necrosis Factor Receptor Associated Protein 2, Chain A"/>
    <property type="match status" value="1"/>
</dbReference>
<feature type="signal peptide" evidence="1">
    <location>
        <begin position="1"/>
        <end position="21"/>
    </location>
</feature>
<dbReference type="Pfam" id="PF00651">
    <property type="entry name" value="BTB"/>
    <property type="match status" value="1"/>
</dbReference>
<dbReference type="InterPro" id="IPR002083">
    <property type="entry name" value="MATH/TRAF_dom"/>
</dbReference>
<feature type="domain" description="MATH" evidence="3">
    <location>
        <begin position="320"/>
        <end position="451"/>
    </location>
</feature>
<name>A0ABD2LGY9_9BILA</name>
<organism evidence="4 5">
    <name type="scientific">Heterodera trifolii</name>
    <dbReference type="NCBI Taxonomy" id="157864"/>
    <lineage>
        <taxon>Eukaryota</taxon>
        <taxon>Metazoa</taxon>
        <taxon>Ecdysozoa</taxon>
        <taxon>Nematoda</taxon>
        <taxon>Chromadorea</taxon>
        <taxon>Rhabditida</taxon>
        <taxon>Tylenchina</taxon>
        <taxon>Tylenchomorpha</taxon>
        <taxon>Tylenchoidea</taxon>
        <taxon>Heteroderidae</taxon>
        <taxon>Heteroderinae</taxon>
        <taxon>Heterodera</taxon>
    </lineage>
</organism>
<reference evidence="4 5" key="1">
    <citation type="submission" date="2024-10" db="EMBL/GenBank/DDBJ databases">
        <authorList>
            <person name="Kim D."/>
        </authorList>
    </citation>
    <scope>NUCLEOTIDE SEQUENCE [LARGE SCALE GENOMIC DNA]</scope>
    <source>
        <strain evidence="4">BH-2024</strain>
    </source>
</reference>
<dbReference type="SUPFAM" id="SSF54695">
    <property type="entry name" value="POZ domain"/>
    <property type="match status" value="1"/>
</dbReference>
<dbReference type="Gene3D" id="3.30.710.10">
    <property type="entry name" value="Potassium Channel Kv1.1, Chain A"/>
    <property type="match status" value="1"/>
</dbReference>
<feature type="chain" id="PRO_5044746667" description="BTB domain-containing protein" evidence="1">
    <location>
        <begin position="22"/>
        <end position="456"/>
    </location>
</feature>
<dbReference type="PANTHER" id="PTHR45774">
    <property type="entry name" value="BTB/POZ DOMAIN-CONTAINING"/>
    <property type="match status" value="1"/>
</dbReference>
<dbReference type="EMBL" id="JBICBT010000414">
    <property type="protein sequence ID" value="KAL3114485.1"/>
    <property type="molecule type" value="Genomic_DNA"/>
</dbReference>
<dbReference type="PROSITE" id="PS50144">
    <property type="entry name" value="MATH"/>
    <property type="match status" value="1"/>
</dbReference>
<sequence>MTNTFCYFAIFSVFANLHLKALPTKDKTVSSDEQIVNSLAHQMKEVLDSGEYPDIQFLIVTAHRAILSSASDVFKTMFRYDVQNSKSSIGKGHATEKKPILVPDIEIEAFKAMLTFIYTKHFNGLDANNWLDVLKAANKYNITGLVKKCADFPIEKLPNVFVAFEQARLRNLEALRWADEQCRQNGIECSAENRREMLGPALFNIRFPLIPKEEFTKSVVSSGVLTTEEVDSIYQHYSHPNLSDAPGLIKLKFPTHRRYKKGETIEMEIEKVSEFALEEELLDPSKEFYNKDENKVKLAIDVIVDEPKIEKIISDPNKSNGTLSMEIEQLSQFAREIFLSERKSEALYIKGMPWKIWAQIRKKNESNEKWLGFFLWCDASGKDGNWSRKCSGTLRIVTQKNDVGDFTRKFYHVFNNNLNDWGFINFISFTELMEPSKGLYNKDEDKVTLAIDFTCE</sequence>
<dbReference type="InterPro" id="IPR008974">
    <property type="entry name" value="TRAF-like"/>
</dbReference>
<dbReference type="Pfam" id="PF22486">
    <property type="entry name" value="MATH_2"/>
    <property type="match status" value="1"/>
</dbReference>
<protein>
    <recommendedName>
        <fullName evidence="6">BTB domain-containing protein</fullName>
    </recommendedName>
</protein>
<feature type="domain" description="BTB" evidence="2">
    <location>
        <begin position="60"/>
        <end position="119"/>
    </location>
</feature>